<protein>
    <submittedName>
        <fullName evidence="1">Uncharacterized protein</fullName>
    </submittedName>
</protein>
<gene>
    <name evidence="1" type="ORF">SDC9_171333</name>
</gene>
<proteinExistence type="predicted"/>
<sequence>MVTLDRACAARPALNHIRIDRALQQELRATELFRFLLKHANKFFTDDLSLSFRLCHTRELAQETFPCVHFDDVERKRVMIDLHDLFRLVLTQKAVVNKYAGHLAADRLMNQHTRDGRINPAGERADHTFVSNLRADARDQLLLEVCRAVVTAKVTNALEEVFKEFLTVLRMRYFRMELNSIHLALFVRKRRDWARISRRNRSKPLRRARDGIVVVHPHHTAKPRKERVLCKTNLCVPIFANRC</sequence>
<organism evidence="1">
    <name type="scientific">bioreactor metagenome</name>
    <dbReference type="NCBI Taxonomy" id="1076179"/>
    <lineage>
        <taxon>unclassified sequences</taxon>
        <taxon>metagenomes</taxon>
        <taxon>ecological metagenomes</taxon>
    </lineage>
</organism>
<accession>A0A645GCY8</accession>
<comment type="caution">
    <text evidence="1">The sequence shown here is derived from an EMBL/GenBank/DDBJ whole genome shotgun (WGS) entry which is preliminary data.</text>
</comment>
<evidence type="ECO:0000313" key="1">
    <source>
        <dbReference type="EMBL" id="MPN23940.1"/>
    </source>
</evidence>
<dbReference type="AlphaFoldDB" id="A0A645GCY8"/>
<dbReference type="EMBL" id="VSSQ01072590">
    <property type="protein sequence ID" value="MPN23940.1"/>
    <property type="molecule type" value="Genomic_DNA"/>
</dbReference>
<reference evidence="1" key="1">
    <citation type="submission" date="2019-08" db="EMBL/GenBank/DDBJ databases">
        <authorList>
            <person name="Kucharzyk K."/>
            <person name="Murdoch R.W."/>
            <person name="Higgins S."/>
            <person name="Loffler F."/>
        </authorList>
    </citation>
    <scope>NUCLEOTIDE SEQUENCE</scope>
</reference>
<name>A0A645GCY8_9ZZZZ</name>